<feature type="compositionally biased region" description="Basic and acidic residues" evidence="5">
    <location>
        <begin position="166"/>
        <end position="190"/>
    </location>
</feature>
<dbReference type="AlphaFoldDB" id="A0A2P6PRY7"/>
<feature type="region of interest" description="Disordered" evidence="5">
    <location>
        <begin position="166"/>
        <end position="329"/>
    </location>
</feature>
<dbReference type="GO" id="GO:0006952">
    <property type="term" value="P:defense response"/>
    <property type="evidence" value="ECO:0007669"/>
    <property type="project" value="UniProtKB-KW"/>
</dbReference>
<evidence type="ECO:0000256" key="6">
    <source>
        <dbReference type="SAM" id="Phobius"/>
    </source>
</evidence>
<comment type="caution">
    <text evidence="8">The sequence shown here is derived from an EMBL/GenBank/DDBJ whole genome shotgun (WGS) entry which is preliminary data.</text>
</comment>
<name>A0A2P6PRY7_ROSCH</name>
<reference evidence="8 9" key="1">
    <citation type="journal article" date="2018" name="Nat. Genet.">
        <title>The Rosa genome provides new insights in the design of modern roses.</title>
        <authorList>
            <person name="Bendahmane M."/>
        </authorList>
    </citation>
    <scope>NUCLEOTIDE SEQUENCE [LARGE SCALE GENOMIC DNA]</scope>
    <source>
        <strain evidence="9">cv. Old Blush</strain>
    </source>
</reference>
<keyword evidence="9" id="KW-1185">Reference proteome</keyword>
<proteinExistence type="inferred from homology"/>
<feature type="compositionally biased region" description="Basic and acidic residues" evidence="5">
    <location>
        <begin position="219"/>
        <end position="258"/>
    </location>
</feature>
<evidence type="ECO:0000313" key="8">
    <source>
        <dbReference type="EMBL" id="PRQ24699.1"/>
    </source>
</evidence>
<feature type="transmembrane region" description="Helical" evidence="6">
    <location>
        <begin position="328"/>
        <end position="349"/>
    </location>
</feature>
<dbReference type="Proteomes" id="UP000238479">
    <property type="component" value="Chromosome 6"/>
</dbReference>
<accession>A0A2P6PRY7</accession>
<protein>
    <submittedName>
        <fullName evidence="8">Putative HSP20-like chaperone</fullName>
    </submittedName>
</protein>
<evidence type="ECO:0000256" key="4">
    <source>
        <dbReference type="PROSITE-ProRule" id="PRU00285"/>
    </source>
</evidence>
<dbReference type="GO" id="GO:0034605">
    <property type="term" value="P:cellular response to heat"/>
    <property type="evidence" value="ECO:0007669"/>
    <property type="project" value="TreeGrafter"/>
</dbReference>
<evidence type="ECO:0000256" key="3">
    <source>
        <dbReference type="ARBA" id="ARBA00022821"/>
    </source>
</evidence>
<evidence type="ECO:0000256" key="2">
    <source>
        <dbReference type="ARBA" id="ARBA00022475"/>
    </source>
</evidence>
<evidence type="ECO:0000313" key="9">
    <source>
        <dbReference type="Proteomes" id="UP000238479"/>
    </source>
</evidence>
<evidence type="ECO:0000256" key="1">
    <source>
        <dbReference type="ARBA" id="ARBA00004162"/>
    </source>
</evidence>
<feature type="domain" description="SHSP" evidence="7">
    <location>
        <begin position="23"/>
        <end position="143"/>
    </location>
</feature>
<feature type="compositionally biased region" description="Basic and acidic residues" evidence="5">
    <location>
        <begin position="289"/>
        <end position="327"/>
    </location>
</feature>
<keyword evidence="6" id="KW-0472">Membrane</keyword>
<dbReference type="Gene3D" id="2.60.40.790">
    <property type="match status" value="1"/>
</dbReference>
<evidence type="ECO:0000256" key="5">
    <source>
        <dbReference type="SAM" id="MobiDB-lite"/>
    </source>
</evidence>
<keyword evidence="6" id="KW-1133">Transmembrane helix</keyword>
<dbReference type="Gramene" id="PRQ24699">
    <property type="protein sequence ID" value="PRQ24699"/>
    <property type="gene ID" value="RchiOBHm_Chr6g0275301"/>
</dbReference>
<dbReference type="STRING" id="74649.A0A2P6PRY7"/>
<dbReference type="PANTHER" id="PTHR43670:SF34">
    <property type="entry name" value="HSP20-LIKE CHAPERONES SUPERFAMILY PROTEIN"/>
    <property type="match status" value="1"/>
</dbReference>
<keyword evidence="2" id="KW-1003">Cell membrane</keyword>
<sequence>MDLELGLEITKNADDHTSSSDFRIAKEKSGPVFISTETESAYILTAHLEGCRKEHVNIDINEDETQLGVAVEKPVQEKVMSGWSMNKKEGETRGFRKVFRIPDGVVLSRIKAKINEQDSTLRIFMPKVVKGFVGAGVEELKEEEVIIGQPQMTEAASDEVPEKISEKMKMDKNPQAEGKEVDKEEYTKEVELDDQDLQTNDRRETKGGGMESEESEESEERKIAKTKKADRIEKQREDAKKRIKEKTHGGVKNDKSTEATHQVAKPSQEIEEIRPESRPPNANEMPKATPEKKEVLDKGESSEMRKGKDVCEKSTPEKKPAASEKSKLLSTPLIIAGSALLVTIVLIAIHRIRKRKQ</sequence>
<evidence type="ECO:0000259" key="7">
    <source>
        <dbReference type="PROSITE" id="PS01031"/>
    </source>
</evidence>
<comment type="subcellular location">
    <subcellularLocation>
        <location evidence="1">Cell membrane</location>
        <topology evidence="1">Single-pass membrane protein</topology>
    </subcellularLocation>
</comment>
<dbReference type="PANTHER" id="PTHR43670">
    <property type="entry name" value="HEAT SHOCK PROTEIN 26"/>
    <property type="match status" value="1"/>
</dbReference>
<dbReference type="OMA" id="YMETDEM"/>
<dbReference type="InterPro" id="IPR002068">
    <property type="entry name" value="A-crystallin/Hsp20_dom"/>
</dbReference>
<organism evidence="8 9">
    <name type="scientific">Rosa chinensis</name>
    <name type="common">China rose</name>
    <dbReference type="NCBI Taxonomy" id="74649"/>
    <lineage>
        <taxon>Eukaryota</taxon>
        <taxon>Viridiplantae</taxon>
        <taxon>Streptophyta</taxon>
        <taxon>Embryophyta</taxon>
        <taxon>Tracheophyta</taxon>
        <taxon>Spermatophyta</taxon>
        <taxon>Magnoliopsida</taxon>
        <taxon>eudicotyledons</taxon>
        <taxon>Gunneridae</taxon>
        <taxon>Pentapetalae</taxon>
        <taxon>rosids</taxon>
        <taxon>fabids</taxon>
        <taxon>Rosales</taxon>
        <taxon>Rosaceae</taxon>
        <taxon>Rosoideae</taxon>
        <taxon>Rosoideae incertae sedis</taxon>
        <taxon>Rosa</taxon>
    </lineage>
</organism>
<keyword evidence="6" id="KW-0812">Transmembrane</keyword>
<dbReference type="GO" id="GO:0005886">
    <property type="term" value="C:plasma membrane"/>
    <property type="evidence" value="ECO:0007669"/>
    <property type="project" value="UniProtKB-SubCell"/>
</dbReference>
<dbReference type="InterPro" id="IPR008978">
    <property type="entry name" value="HSP20-like_chaperone"/>
</dbReference>
<gene>
    <name evidence="8" type="ORF">RchiOBHm_Chr6g0275301</name>
</gene>
<dbReference type="SUPFAM" id="SSF49764">
    <property type="entry name" value="HSP20-like chaperones"/>
    <property type="match status" value="1"/>
</dbReference>
<keyword evidence="3" id="KW-0611">Plant defense</keyword>
<comment type="similarity">
    <text evidence="4">Belongs to the small heat shock protein (HSP20) family.</text>
</comment>
<dbReference type="EMBL" id="PDCK01000044">
    <property type="protein sequence ID" value="PRQ24699.1"/>
    <property type="molecule type" value="Genomic_DNA"/>
</dbReference>
<dbReference type="PROSITE" id="PS01031">
    <property type="entry name" value="SHSP"/>
    <property type="match status" value="1"/>
</dbReference>
<dbReference type="OrthoDB" id="1920188at2759"/>